<dbReference type="Proteomes" id="UP000887574">
    <property type="component" value="Unplaced"/>
</dbReference>
<dbReference type="AlphaFoldDB" id="A0A915DPS1"/>
<protein>
    <submittedName>
        <fullName evidence="3">Uncharacterized protein</fullName>
    </submittedName>
</protein>
<organism evidence="2 3">
    <name type="scientific">Ditylenchus dipsaci</name>
    <dbReference type="NCBI Taxonomy" id="166011"/>
    <lineage>
        <taxon>Eukaryota</taxon>
        <taxon>Metazoa</taxon>
        <taxon>Ecdysozoa</taxon>
        <taxon>Nematoda</taxon>
        <taxon>Chromadorea</taxon>
        <taxon>Rhabditida</taxon>
        <taxon>Tylenchina</taxon>
        <taxon>Tylenchomorpha</taxon>
        <taxon>Sphaerularioidea</taxon>
        <taxon>Anguinidae</taxon>
        <taxon>Anguininae</taxon>
        <taxon>Ditylenchus</taxon>
    </lineage>
</organism>
<proteinExistence type="predicted"/>
<evidence type="ECO:0000256" key="1">
    <source>
        <dbReference type="SAM" id="MobiDB-lite"/>
    </source>
</evidence>
<evidence type="ECO:0000313" key="2">
    <source>
        <dbReference type="Proteomes" id="UP000887574"/>
    </source>
</evidence>
<feature type="region of interest" description="Disordered" evidence="1">
    <location>
        <begin position="44"/>
        <end position="73"/>
    </location>
</feature>
<feature type="region of interest" description="Disordered" evidence="1">
    <location>
        <begin position="1"/>
        <end position="25"/>
    </location>
</feature>
<evidence type="ECO:0000313" key="3">
    <source>
        <dbReference type="WBParaSite" id="jg22339"/>
    </source>
</evidence>
<reference evidence="3" key="1">
    <citation type="submission" date="2022-11" db="UniProtKB">
        <authorList>
            <consortium name="WormBaseParasite"/>
        </authorList>
    </citation>
    <scope>IDENTIFICATION</scope>
</reference>
<name>A0A915DPS1_9BILA</name>
<accession>A0A915DPS1</accession>
<keyword evidence="2" id="KW-1185">Reference proteome</keyword>
<sequence length="73" mass="8372">MQAGYSSRRRQQVNQSAVGAVQDQDEQCRTCKCEAPSFEAKKLEETIERLETGKNGERRESKEKRLQQGLTKL</sequence>
<dbReference type="WBParaSite" id="jg22339">
    <property type="protein sequence ID" value="jg22339"/>
    <property type="gene ID" value="jg22339"/>
</dbReference>
<feature type="compositionally biased region" description="Basic and acidic residues" evidence="1">
    <location>
        <begin position="44"/>
        <end position="66"/>
    </location>
</feature>